<gene>
    <name evidence="14" type="ORF">EV192_107335</name>
</gene>
<evidence type="ECO:0000256" key="11">
    <source>
        <dbReference type="ARBA" id="ARBA00023303"/>
    </source>
</evidence>
<evidence type="ECO:0000313" key="14">
    <source>
        <dbReference type="EMBL" id="TCO55912.1"/>
    </source>
</evidence>
<keyword evidence="10 13" id="KW-0472">Membrane</keyword>
<keyword evidence="5 13" id="KW-0812">Transmembrane</keyword>
<evidence type="ECO:0000313" key="15">
    <source>
        <dbReference type="Proteomes" id="UP000295680"/>
    </source>
</evidence>
<keyword evidence="11" id="KW-0407">Ion channel</keyword>
<evidence type="ECO:0000256" key="13">
    <source>
        <dbReference type="SAM" id="Phobius"/>
    </source>
</evidence>
<proteinExistence type="inferred from homology"/>
<evidence type="ECO:0000256" key="5">
    <source>
        <dbReference type="ARBA" id="ARBA00022692"/>
    </source>
</evidence>
<evidence type="ECO:0000256" key="1">
    <source>
        <dbReference type="ARBA" id="ARBA00004141"/>
    </source>
</evidence>
<feature type="transmembrane region" description="Helical" evidence="13">
    <location>
        <begin position="104"/>
        <end position="123"/>
    </location>
</feature>
<evidence type="ECO:0000256" key="10">
    <source>
        <dbReference type="ARBA" id="ARBA00023136"/>
    </source>
</evidence>
<keyword evidence="9" id="KW-0406">Ion transport</keyword>
<evidence type="ECO:0000256" key="4">
    <source>
        <dbReference type="ARBA" id="ARBA00022538"/>
    </source>
</evidence>
<protein>
    <submittedName>
        <fullName evidence="14">Uncharacterized protein DUF1211</fullName>
    </submittedName>
</protein>
<dbReference type="EMBL" id="SLWS01000007">
    <property type="protein sequence ID" value="TCO55912.1"/>
    <property type="molecule type" value="Genomic_DNA"/>
</dbReference>
<keyword evidence="6" id="KW-0631">Potassium channel</keyword>
<keyword evidence="7" id="KW-0630">Potassium</keyword>
<name>A0A4R2JCY4_9PSEU</name>
<keyword evidence="8 13" id="KW-1133">Transmembrane helix</keyword>
<evidence type="ECO:0000256" key="3">
    <source>
        <dbReference type="ARBA" id="ARBA00022448"/>
    </source>
</evidence>
<feature type="transmembrane region" description="Helical" evidence="13">
    <location>
        <begin position="170"/>
        <end position="189"/>
    </location>
</feature>
<comment type="similarity">
    <text evidence="2">Belongs to the TMEM175 family.</text>
</comment>
<accession>A0A4R2JCY4</accession>
<keyword evidence="4" id="KW-0633">Potassium transport</keyword>
<comment type="caution">
    <text evidence="14">The sequence shown here is derived from an EMBL/GenBank/DDBJ whole genome shotgun (WGS) entry which is preliminary data.</text>
</comment>
<evidence type="ECO:0000256" key="12">
    <source>
        <dbReference type="ARBA" id="ARBA00034430"/>
    </source>
</evidence>
<feature type="transmembrane region" description="Helical" evidence="13">
    <location>
        <begin position="67"/>
        <end position="84"/>
    </location>
</feature>
<comment type="subcellular location">
    <subcellularLocation>
        <location evidence="1">Membrane</location>
        <topology evidence="1">Multi-pass membrane protein</topology>
    </subcellularLocation>
</comment>
<dbReference type="Proteomes" id="UP000295680">
    <property type="component" value="Unassembled WGS sequence"/>
</dbReference>
<keyword evidence="3" id="KW-0813">Transport</keyword>
<dbReference type="Pfam" id="PF06736">
    <property type="entry name" value="TMEM175"/>
    <property type="match status" value="1"/>
</dbReference>
<keyword evidence="15" id="KW-1185">Reference proteome</keyword>
<evidence type="ECO:0000256" key="6">
    <source>
        <dbReference type="ARBA" id="ARBA00022826"/>
    </source>
</evidence>
<organism evidence="14 15">
    <name type="scientific">Actinocrispum wychmicini</name>
    <dbReference type="NCBI Taxonomy" id="1213861"/>
    <lineage>
        <taxon>Bacteria</taxon>
        <taxon>Bacillati</taxon>
        <taxon>Actinomycetota</taxon>
        <taxon>Actinomycetes</taxon>
        <taxon>Pseudonocardiales</taxon>
        <taxon>Pseudonocardiaceae</taxon>
        <taxon>Actinocrispum</taxon>
    </lineage>
</organism>
<dbReference type="GO" id="GO:0015252">
    <property type="term" value="F:proton channel activity"/>
    <property type="evidence" value="ECO:0007669"/>
    <property type="project" value="InterPro"/>
</dbReference>
<sequence length="217" mass="23704">MTSSTESTEAKSTAGHGPPGFTAERMGMFTDAVLAIAITLLVIEIKRPEGEDLASASALWHFLTHEWESFVAFVLAFFLLWSVWRRHHFFIDRVDRLTRATAGWHAPLLLLIAFLPFPTALIGHAFDNPLAVCVFAGTEAALLACEAGLKESAIRSGSVPGDPRDVRRSASGSWAVAAFFAITGGLAWWVSHLPLVWLAAPLAAHFGGRLIERFRPR</sequence>
<evidence type="ECO:0000256" key="2">
    <source>
        <dbReference type="ARBA" id="ARBA00006920"/>
    </source>
</evidence>
<evidence type="ECO:0000256" key="7">
    <source>
        <dbReference type="ARBA" id="ARBA00022958"/>
    </source>
</evidence>
<comment type="catalytic activity">
    <reaction evidence="12">
        <text>K(+)(in) = K(+)(out)</text>
        <dbReference type="Rhea" id="RHEA:29463"/>
        <dbReference type="ChEBI" id="CHEBI:29103"/>
    </reaction>
</comment>
<dbReference type="GO" id="GO:0016020">
    <property type="term" value="C:membrane"/>
    <property type="evidence" value="ECO:0007669"/>
    <property type="project" value="UniProtKB-SubCell"/>
</dbReference>
<dbReference type="AlphaFoldDB" id="A0A4R2JCY4"/>
<reference evidence="14 15" key="1">
    <citation type="submission" date="2019-03" db="EMBL/GenBank/DDBJ databases">
        <title>Genomic Encyclopedia of Type Strains, Phase IV (KMG-IV): sequencing the most valuable type-strain genomes for metagenomic binning, comparative biology and taxonomic classification.</title>
        <authorList>
            <person name="Goeker M."/>
        </authorList>
    </citation>
    <scope>NUCLEOTIDE SEQUENCE [LARGE SCALE GENOMIC DNA]</scope>
    <source>
        <strain evidence="14 15">DSM 45934</strain>
    </source>
</reference>
<evidence type="ECO:0000256" key="8">
    <source>
        <dbReference type="ARBA" id="ARBA00022989"/>
    </source>
</evidence>
<feature type="transmembrane region" description="Helical" evidence="13">
    <location>
        <begin position="28"/>
        <end position="47"/>
    </location>
</feature>
<dbReference type="RefSeq" id="WP_165960727.1">
    <property type="nucleotide sequence ID" value="NZ_SLWS01000007.1"/>
</dbReference>
<dbReference type="InterPro" id="IPR010617">
    <property type="entry name" value="TMEM175-like"/>
</dbReference>
<evidence type="ECO:0000256" key="9">
    <source>
        <dbReference type="ARBA" id="ARBA00023065"/>
    </source>
</evidence>
<dbReference type="GO" id="GO:0005267">
    <property type="term" value="F:potassium channel activity"/>
    <property type="evidence" value="ECO:0007669"/>
    <property type="project" value="UniProtKB-KW"/>
</dbReference>